<dbReference type="PANTHER" id="PTHR48463">
    <property type="entry name" value="DUF223 DOMAIN-CONTAINING PROTEIN"/>
    <property type="match status" value="1"/>
</dbReference>
<sequence length="388" mass="43234">MLYRYGYCVGGSHSTRRHETWFIVVDKFGDAIQILGQRTNQGYIESVLNLSNFYTISEYTCPRLDDYQKVLENDIYMDVDFIGILTKVRDCKKRNGESFVLIVLTDEGGSELAVNLWKECIDVPEKFNRQQLMPPPATTIFAVTNLRTSSNDGILRFGSSTATHVYVNPPIPEATLVTNRFSGPSRPPFMATGIPTTLSSLVDFAFKDNWCQVICPQCRDPIFKKAKDWFCIAHGLTEAPIFLYRFTATVTDPTGSITASISDSATQRLIGITSEKLMSNNTQISRGIIPSIIEECKGLLKALSIQMLKTSNAENIRYVIVDIGNINTLTQQAIPTTPMATTDNKSSEPTHNIRTSSPPSESSNVSKALSFETSDKSRSIKHQKRGQQ</sequence>
<feature type="compositionally biased region" description="Low complexity" evidence="1">
    <location>
        <begin position="356"/>
        <end position="366"/>
    </location>
</feature>
<dbReference type="EMBL" id="CAKMRJ010005523">
    <property type="protein sequence ID" value="CAH1445328.1"/>
    <property type="molecule type" value="Genomic_DNA"/>
</dbReference>
<dbReference type="SUPFAM" id="SSF50249">
    <property type="entry name" value="Nucleic acid-binding proteins"/>
    <property type="match status" value="2"/>
</dbReference>
<feature type="compositionally biased region" description="Polar residues" evidence="1">
    <location>
        <begin position="334"/>
        <end position="355"/>
    </location>
</feature>
<reference evidence="2 3" key="1">
    <citation type="submission" date="2022-01" db="EMBL/GenBank/DDBJ databases">
        <authorList>
            <person name="Xiong W."/>
            <person name="Schranz E."/>
        </authorList>
    </citation>
    <scope>NUCLEOTIDE SEQUENCE [LARGE SCALE GENOMIC DNA]</scope>
</reference>
<evidence type="ECO:0000313" key="2">
    <source>
        <dbReference type="EMBL" id="CAH1445328.1"/>
    </source>
</evidence>
<evidence type="ECO:0008006" key="4">
    <source>
        <dbReference type="Google" id="ProtNLM"/>
    </source>
</evidence>
<evidence type="ECO:0000313" key="3">
    <source>
        <dbReference type="Proteomes" id="UP001157418"/>
    </source>
</evidence>
<accession>A0AAU9P514</accession>
<dbReference type="Gene3D" id="2.40.50.140">
    <property type="entry name" value="Nucleic acid-binding proteins"/>
    <property type="match status" value="2"/>
</dbReference>
<feature type="compositionally biased region" description="Basic residues" evidence="1">
    <location>
        <begin position="379"/>
        <end position="388"/>
    </location>
</feature>
<dbReference type="PANTHER" id="PTHR48463:SF1">
    <property type="entry name" value="DUF223 DOMAIN-CONTAINING PROTEIN"/>
    <property type="match status" value="1"/>
</dbReference>
<dbReference type="AlphaFoldDB" id="A0AAU9P514"/>
<dbReference type="InterPro" id="IPR012340">
    <property type="entry name" value="NA-bd_OB-fold"/>
</dbReference>
<organism evidence="2 3">
    <name type="scientific">Lactuca virosa</name>
    <dbReference type="NCBI Taxonomy" id="75947"/>
    <lineage>
        <taxon>Eukaryota</taxon>
        <taxon>Viridiplantae</taxon>
        <taxon>Streptophyta</taxon>
        <taxon>Embryophyta</taxon>
        <taxon>Tracheophyta</taxon>
        <taxon>Spermatophyta</taxon>
        <taxon>Magnoliopsida</taxon>
        <taxon>eudicotyledons</taxon>
        <taxon>Gunneridae</taxon>
        <taxon>Pentapetalae</taxon>
        <taxon>asterids</taxon>
        <taxon>campanulids</taxon>
        <taxon>Asterales</taxon>
        <taxon>Asteraceae</taxon>
        <taxon>Cichorioideae</taxon>
        <taxon>Cichorieae</taxon>
        <taxon>Lactucinae</taxon>
        <taxon>Lactuca</taxon>
    </lineage>
</organism>
<feature type="region of interest" description="Disordered" evidence="1">
    <location>
        <begin position="334"/>
        <end position="388"/>
    </location>
</feature>
<gene>
    <name evidence="2" type="ORF">LVIROSA_LOCUS31096</name>
</gene>
<dbReference type="Proteomes" id="UP001157418">
    <property type="component" value="Unassembled WGS sequence"/>
</dbReference>
<evidence type="ECO:0000256" key="1">
    <source>
        <dbReference type="SAM" id="MobiDB-lite"/>
    </source>
</evidence>
<comment type="caution">
    <text evidence="2">The sequence shown here is derived from an EMBL/GenBank/DDBJ whole genome shotgun (WGS) entry which is preliminary data.</text>
</comment>
<protein>
    <recommendedName>
        <fullName evidence="4">Replication factor A C-terminal domain-containing protein</fullName>
    </recommendedName>
</protein>
<name>A0AAU9P514_9ASTR</name>
<keyword evidence="3" id="KW-1185">Reference proteome</keyword>
<proteinExistence type="predicted"/>